<sequence>MSGKRLTSERLRDRTSYGLYCVNFHGSGLNTIKDEFKRQALTGLRQTLFIVDLDELQKDLNNQPRNSKMRKELKENFNNYLINNLILQIQGFRKEYELLIKKINEELKFNLYEYWLKHIEENNKISLEPKLKDTNKQKLSNTNKELKTEDKIPCAVSLLPQEHNRVGQPKLISKRKYIKDEPTLGKLYIIILGEMCEEFYKDLLRRDQPLEGIINFIPTESNYDIMLGNNKLRNFIVATLATINFSIYQMRQEISLKPVGLFNHELPVISNCLATKYCREIYDQLTWSIYDIDMLRQQYELFYYKPFQLIDVQIPANVNLTELYYKAESLCIKGNFQNSISTISSTDLSTIAVYLNSLLNTCGWSESEETNSKFSSIIKISKFERLIMDDNNTFLLNMLQNVEPSKYDSLYLSCLDYNMLKTYSVFRIPKSFNNDEENFETINLPKYVKYYANSDCSQQRITELIKQYDDYQIQEIAPGYKLYTFKRSFNVLNEVEDRVIIPTRLCFRDFTLFQMEEFLQNLNTPTLKPELYSDTSLQEKKVKTLEFDENIFIRPNSLKASKLQKETAKEENKSRKSDHSNRSKSGKKSSLAKSSIKSENSIGLPQDHHLLKGYNLEDTLQEVKYKISKYYYQKGYVQLYEEKWCFQDMNKQITLALNNTTIFFNGSRHLPHNISNNIRLISPNNVSIRILNNPEECSKIVMTYPNGLSVFYHDTYCEQIWYCDDTPRNEERRIYTNLGAIIVFFKSNDLIMIMRYNGEIYKLYQHELAEEEEEQGHTSELGEVQEKSSGYIDLKAQGDSRFVINKGDKFEHKSKQSKKLRHTLKSCINYELNFLNLLCSIYDLKYLHLIVTTSQGRSINMTHQGKIFEGPHCSLNEWHDYYANESYCERSDGVKMIWSSDYFKCFHKDGSSFKTTIENIFEKETDEFESQISQSSSHDYIKDEMEDEIQDKSKLGKNLKQKELSFGGMPFTFINHETAEEHISSDLPFITYRCKSFFMQHPNYAEVYILNPELSNFLSLMEIFGKDDIRIYIHREPSYIDEEYLRSEGEEYTNNYTNFKTIVNVWIRENLNITADNEVCEVYAVMSESQVVRELKSQNGEDDTAEDGDEAGNDSYLFVRGVCMVVWFACIIIFTVNIIMQMKMFYQVENCHDSSLTLRLKYTDCINDAFKYLVNEIALLEGSNKQKTEKLYYIEKLNSDCSRRGFEFYASPPVLSHYNFTASNNIIELKPVTSIQELMTNNCEYYQQEMNKFPRFKKAKKKKLVDVAIEFPQLLSAK</sequence>
<organism evidence="3 4">
    <name type="scientific">Lucilia cuprina</name>
    <name type="common">Green bottle fly</name>
    <name type="synonym">Australian sheep blowfly</name>
    <dbReference type="NCBI Taxonomy" id="7375"/>
    <lineage>
        <taxon>Eukaryota</taxon>
        <taxon>Metazoa</taxon>
        <taxon>Ecdysozoa</taxon>
        <taxon>Arthropoda</taxon>
        <taxon>Hexapoda</taxon>
        <taxon>Insecta</taxon>
        <taxon>Pterygota</taxon>
        <taxon>Neoptera</taxon>
        <taxon>Endopterygota</taxon>
        <taxon>Diptera</taxon>
        <taxon>Brachycera</taxon>
        <taxon>Muscomorpha</taxon>
        <taxon>Oestroidea</taxon>
        <taxon>Calliphoridae</taxon>
        <taxon>Luciliinae</taxon>
        <taxon>Lucilia</taxon>
    </lineage>
</organism>
<evidence type="ECO:0000256" key="1">
    <source>
        <dbReference type="SAM" id="MobiDB-lite"/>
    </source>
</evidence>
<feature type="compositionally biased region" description="Basic and acidic residues" evidence="1">
    <location>
        <begin position="563"/>
        <end position="581"/>
    </location>
</feature>
<gene>
    <name evidence="3" type="ORF">FF38_05687</name>
</gene>
<dbReference type="Proteomes" id="UP000037069">
    <property type="component" value="Unassembled WGS sequence"/>
</dbReference>
<evidence type="ECO:0000313" key="3">
    <source>
        <dbReference type="EMBL" id="KNC28541.1"/>
    </source>
</evidence>
<reference evidence="3 4" key="1">
    <citation type="journal article" date="2015" name="Nat. Commun.">
        <title>Lucilia cuprina genome unlocks parasitic fly biology to underpin future interventions.</title>
        <authorList>
            <person name="Anstead C.A."/>
            <person name="Korhonen P.K."/>
            <person name="Young N.D."/>
            <person name="Hall R.S."/>
            <person name="Jex A.R."/>
            <person name="Murali S.C."/>
            <person name="Hughes D.S."/>
            <person name="Lee S.F."/>
            <person name="Perry T."/>
            <person name="Stroehlein A.J."/>
            <person name="Ansell B.R."/>
            <person name="Breugelmans B."/>
            <person name="Hofmann A."/>
            <person name="Qu J."/>
            <person name="Dugan S."/>
            <person name="Lee S.L."/>
            <person name="Chao H."/>
            <person name="Dinh H."/>
            <person name="Han Y."/>
            <person name="Doddapaneni H.V."/>
            <person name="Worley K.C."/>
            <person name="Muzny D.M."/>
            <person name="Ioannidis P."/>
            <person name="Waterhouse R.M."/>
            <person name="Zdobnov E.M."/>
            <person name="James P.J."/>
            <person name="Bagnall N.H."/>
            <person name="Kotze A.C."/>
            <person name="Gibbs R.A."/>
            <person name="Richards S."/>
            <person name="Batterham P."/>
            <person name="Gasser R.B."/>
        </authorList>
    </citation>
    <scope>NUCLEOTIDE SEQUENCE [LARGE SCALE GENOMIC DNA]</scope>
    <source>
        <strain evidence="3 4">LS</strain>
        <tissue evidence="3">Full body</tissue>
    </source>
</reference>
<protein>
    <submittedName>
        <fullName evidence="3">Uncharacterized protein</fullName>
    </submittedName>
</protein>
<dbReference type="AlphaFoldDB" id="A0A0L0C8E0"/>
<evidence type="ECO:0000313" key="4">
    <source>
        <dbReference type="Proteomes" id="UP000037069"/>
    </source>
</evidence>
<dbReference type="EMBL" id="JRES01000760">
    <property type="protein sequence ID" value="KNC28541.1"/>
    <property type="molecule type" value="Genomic_DNA"/>
</dbReference>
<comment type="caution">
    <text evidence="3">The sequence shown here is derived from an EMBL/GenBank/DDBJ whole genome shotgun (WGS) entry which is preliminary data.</text>
</comment>
<dbReference type="OrthoDB" id="7990365at2759"/>
<feature type="compositionally biased region" description="Low complexity" evidence="1">
    <location>
        <begin position="588"/>
        <end position="598"/>
    </location>
</feature>
<name>A0A0L0C8E0_LUCCU</name>
<proteinExistence type="predicted"/>
<keyword evidence="2" id="KW-0812">Transmembrane</keyword>
<feature type="transmembrane region" description="Helical" evidence="2">
    <location>
        <begin position="1117"/>
        <end position="1140"/>
    </location>
</feature>
<keyword evidence="2" id="KW-1133">Transmembrane helix</keyword>
<evidence type="ECO:0000256" key="2">
    <source>
        <dbReference type="SAM" id="Phobius"/>
    </source>
</evidence>
<dbReference type="OMA" id="VLIMRYN"/>
<keyword evidence="4" id="KW-1185">Reference proteome</keyword>
<feature type="region of interest" description="Disordered" evidence="1">
    <location>
        <begin position="562"/>
        <end position="598"/>
    </location>
</feature>
<accession>A0A0L0C8E0</accession>
<keyword evidence="2" id="KW-0472">Membrane</keyword>